<name>A0A3L8Q570_CHLGU</name>
<gene>
    <name evidence="2" type="ORF">DV515_00019428</name>
</gene>
<evidence type="ECO:0000313" key="2">
    <source>
        <dbReference type="EMBL" id="RLV62329.1"/>
    </source>
</evidence>
<comment type="caution">
    <text evidence="2">The sequence shown here is derived from an EMBL/GenBank/DDBJ whole genome shotgun (WGS) entry which is preliminary data.</text>
</comment>
<protein>
    <submittedName>
        <fullName evidence="2">Uncharacterized protein</fullName>
    </submittedName>
</protein>
<feature type="non-terminal residue" evidence="2">
    <location>
        <position position="1"/>
    </location>
</feature>
<feature type="region of interest" description="Disordered" evidence="1">
    <location>
        <begin position="1"/>
        <end position="47"/>
    </location>
</feature>
<organism evidence="2 3">
    <name type="scientific">Chloebia gouldiae</name>
    <name type="common">Gouldian finch</name>
    <name type="synonym">Erythrura gouldiae</name>
    <dbReference type="NCBI Taxonomy" id="44316"/>
    <lineage>
        <taxon>Eukaryota</taxon>
        <taxon>Metazoa</taxon>
        <taxon>Chordata</taxon>
        <taxon>Craniata</taxon>
        <taxon>Vertebrata</taxon>
        <taxon>Euteleostomi</taxon>
        <taxon>Archelosauria</taxon>
        <taxon>Archosauria</taxon>
        <taxon>Dinosauria</taxon>
        <taxon>Saurischia</taxon>
        <taxon>Theropoda</taxon>
        <taxon>Coelurosauria</taxon>
        <taxon>Aves</taxon>
        <taxon>Neognathae</taxon>
        <taxon>Neoaves</taxon>
        <taxon>Telluraves</taxon>
        <taxon>Australaves</taxon>
        <taxon>Passeriformes</taxon>
        <taxon>Passeroidea</taxon>
        <taxon>Passeridae</taxon>
        <taxon>Chloebia</taxon>
    </lineage>
</organism>
<keyword evidence="3" id="KW-1185">Reference proteome</keyword>
<evidence type="ECO:0000313" key="3">
    <source>
        <dbReference type="Proteomes" id="UP000276834"/>
    </source>
</evidence>
<evidence type="ECO:0000256" key="1">
    <source>
        <dbReference type="SAM" id="MobiDB-lite"/>
    </source>
</evidence>
<dbReference type="Proteomes" id="UP000276834">
    <property type="component" value="Unassembled WGS sequence"/>
</dbReference>
<accession>A0A3L8Q570</accession>
<sequence>EPGKIWGRFGTKPGEFGAKPAKVWGWRSGRDPAGVRGAPPAPRGVPAPPLPRLRLRFWELRNGLVGPPETRAGAGMARGYQQRWFQHQIRAVGAGSIHDLQGCRAGLGDAGHEQPPGRGFRRLFLCQIC</sequence>
<proteinExistence type="predicted"/>
<feature type="non-terminal residue" evidence="2">
    <location>
        <position position="129"/>
    </location>
</feature>
<reference evidence="2 3" key="1">
    <citation type="journal article" date="2018" name="Proc. R. Soc. B">
        <title>A non-coding region near Follistatin controls head colour polymorphism in the Gouldian finch.</title>
        <authorList>
            <person name="Toomey M.B."/>
            <person name="Marques C.I."/>
            <person name="Andrade P."/>
            <person name="Araujo P.M."/>
            <person name="Sabatino S."/>
            <person name="Gazda M.A."/>
            <person name="Afonso S."/>
            <person name="Lopes R.J."/>
            <person name="Corbo J.C."/>
            <person name="Carneiro M."/>
        </authorList>
    </citation>
    <scope>NUCLEOTIDE SEQUENCE [LARGE SCALE GENOMIC DNA]</scope>
    <source>
        <strain evidence="2">Red01</strain>
        <tissue evidence="2">Muscle</tissue>
    </source>
</reference>
<dbReference type="EMBL" id="QUSF01008431">
    <property type="protein sequence ID" value="RLV62329.1"/>
    <property type="molecule type" value="Genomic_DNA"/>
</dbReference>
<dbReference type="AlphaFoldDB" id="A0A3L8Q570"/>